<dbReference type="RefSeq" id="WP_076681973.1">
    <property type="nucleotide sequence ID" value="NZ_CP015588.1"/>
</dbReference>
<evidence type="ECO:0000313" key="3">
    <source>
        <dbReference type="Proteomes" id="UP000187191"/>
    </source>
</evidence>
<name>A0ABN4VC66_9ACTN</name>
<sequence>MRGEAGPDDFWPTPQRPVGTECGAAFTGKRWKATKLVGWSRSPAKLPSLCGDCDQRFEADLDLSWGVSHRQEERDQEQEQAVPEQKAGRTWLSRFRR</sequence>
<dbReference type="EMBL" id="CP015588">
    <property type="protein sequence ID" value="APY84540.1"/>
    <property type="molecule type" value="Genomic_DNA"/>
</dbReference>
<keyword evidence="3" id="KW-1185">Reference proteome</keyword>
<gene>
    <name evidence="2" type="ORF">A7J05_00970</name>
</gene>
<reference evidence="2 3" key="1">
    <citation type="submission" date="2016-05" db="EMBL/GenBank/DDBJ databases">
        <authorList>
            <person name="Gu J."/>
        </authorList>
    </citation>
    <scope>NUCLEOTIDE SEQUENCE [LARGE SCALE GENOMIC DNA]</scope>
    <source>
        <strain evidence="2 3">ACCC40021</strain>
    </source>
</reference>
<organism evidence="2 3">
    <name type="scientific">Streptomyces alfalfae</name>
    <dbReference type="NCBI Taxonomy" id="1642299"/>
    <lineage>
        <taxon>Bacteria</taxon>
        <taxon>Bacillati</taxon>
        <taxon>Actinomycetota</taxon>
        <taxon>Actinomycetes</taxon>
        <taxon>Kitasatosporales</taxon>
        <taxon>Streptomycetaceae</taxon>
        <taxon>Streptomyces</taxon>
    </lineage>
</organism>
<accession>A0ABN4VC66</accession>
<proteinExistence type="predicted"/>
<evidence type="ECO:0000256" key="1">
    <source>
        <dbReference type="SAM" id="MobiDB-lite"/>
    </source>
</evidence>
<protein>
    <submittedName>
        <fullName evidence="2">Uncharacterized protein</fullName>
    </submittedName>
</protein>
<evidence type="ECO:0000313" key="2">
    <source>
        <dbReference type="EMBL" id="APY84540.1"/>
    </source>
</evidence>
<feature type="region of interest" description="Disordered" evidence="1">
    <location>
        <begin position="68"/>
        <end position="97"/>
    </location>
</feature>
<dbReference type="Proteomes" id="UP000187191">
    <property type="component" value="Chromosome"/>
</dbReference>